<accession>A0ABW5R0I1</accession>
<evidence type="ECO:0000313" key="2">
    <source>
        <dbReference type="EMBL" id="MFD2662331.1"/>
    </source>
</evidence>
<dbReference type="RefSeq" id="WP_379276452.1">
    <property type="nucleotide sequence ID" value="NZ_JBHUGT010000033.1"/>
</dbReference>
<feature type="region of interest" description="Disordered" evidence="1">
    <location>
        <begin position="1"/>
        <end position="29"/>
    </location>
</feature>
<evidence type="ECO:0000256" key="1">
    <source>
        <dbReference type="SAM" id="MobiDB-lite"/>
    </source>
</evidence>
<name>A0ABW5R0I1_9BACL</name>
<proteinExistence type="predicted"/>
<protein>
    <recommendedName>
        <fullName evidence="4">YfhD family protein</fullName>
    </recommendedName>
</protein>
<organism evidence="2 3">
    <name type="scientific">Paenibacillus thailandensis</name>
    <dbReference type="NCBI Taxonomy" id="393250"/>
    <lineage>
        <taxon>Bacteria</taxon>
        <taxon>Bacillati</taxon>
        <taxon>Bacillota</taxon>
        <taxon>Bacilli</taxon>
        <taxon>Bacillales</taxon>
        <taxon>Paenibacillaceae</taxon>
        <taxon>Paenibacillus</taxon>
    </lineage>
</organism>
<evidence type="ECO:0008006" key="4">
    <source>
        <dbReference type="Google" id="ProtNLM"/>
    </source>
</evidence>
<sequence length="44" mass="5278">MKGKKIVPFNPKPVPLKDKSQKELIDERRALRESRLSKFRKKEK</sequence>
<dbReference type="EMBL" id="JBHUMY010000026">
    <property type="protein sequence ID" value="MFD2662331.1"/>
    <property type="molecule type" value="Genomic_DNA"/>
</dbReference>
<feature type="compositionally biased region" description="Basic and acidic residues" evidence="1">
    <location>
        <begin position="15"/>
        <end position="29"/>
    </location>
</feature>
<gene>
    <name evidence="2" type="ORF">ACFSW5_18910</name>
</gene>
<comment type="caution">
    <text evidence="2">The sequence shown here is derived from an EMBL/GenBank/DDBJ whole genome shotgun (WGS) entry which is preliminary data.</text>
</comment>
<keyword evidence="3" id="KW-1185">Reference proteome</keyword>
<evidence type="ECO:0000313" key="3">
    <source>
        <dbReference type="Proteomes" id="UP001597493"/>
    </source>
</evidence>
<reference evidence="3" key="1">
    <citation type="journal article" date="2019" name="Int. J. Syst. Evol. Microbiol.">
        <title>The Global Catalogue of Microorganisms (GCM) 10K type strain sequencing project: providing services to taxonomists for standard genome sequencing and annotation.</title>
        <authorList>
            <consortium name="The Broad Institute Genomics Platform"/>
            <consortium name="The Broad Institute Genome Sequencing Center for Infectious Disease"/>
            <person name="Wu L."/>
            <person name="Ma J."/>
        </authorList>
    </citation>
    <scope>NUCLEOTIDE SEQUENCE [LARGE SCALE GENOMIC DNA]</scope>
    <source>
        <strain evidence="3">TISTR 1827</strain>
    </source>
</reference>
<dbReference type="Proteomes" id="UP001597493">
    <property type="component" value="Unassembled WGS sequence"/>
</dbReference>